<name>A0A417YJ51_9BACI</name>
<proteinExistence type="predicted"/>
<evidence type="ECO:0000313" key="2">
    <source>
        <dbReference type="Proteomes" id="UP000285456"/>
    </source>
</evidence>
<gene>
    <name evidence="1" type="ORF">D1B32_07910</name>
</gene>
<dbReference type="AlphaFoldDB" id="A0A417YJ51"/>
<accession>A0A417YJ51</accession>
<evidence type="ECO:0000313" key="1">
    <source>
        <dbReference type="EMBL" id="RHW32964.1"/>
    </source>
</evidence>
<comment type="caution">
    <text evidence="1">The sequence shown here is derived from an EMBL/GenBank/DDBJ whole genome shotgun (WGS) entry which is preliminary data.</text>
</comment>
<protein>
    <submittedName>
        <fullName evidence="1">Uncharacterized protein</fullName>
    </submittedName>
</protein>
<sequence length="67" mass="7535">MILRQVEAPASHLIDAVMVVDGFRTLFYKVIGDVWVHEVPTLFSCIKSCQDRSVTKIFGGGWLLARI</sequence>
<dbReference type="EMBL" id="QWEH01000004">
    <property type="protein sequence ID" value="RHW32964.1"/>
    <property type="molecule type" value="Genomic_DNA"/>
</dbReference>
<reference evidence="1 2" key="1">
    <citation type="journal article" date="2007" name="Int. J. Syst. Evol. Microbiol.">
        <title>Oceanobacillus profundus sp. nov., isolated from a deep-sea sediment core.</title>
        <authorList>
            <person name="Kim Y.G."/>
            <person name="Choi D.H."/>
            <person name="Hyun S."/>
            <person name="Cho B.C."/>
        </authorList>
    </citation>
    <scope>NUCLEOTIDE SEQUENCE [LARGE SCALE GENOMIC DNA]</scope>
    <source>
        <strain evidence="1 2">DSM 18246</strain>
    </source>
</reference>
<dbReference type="Proteomes" id="UP000285456">
    <property type="component" value="Unassembled WGS sequence"/>
</dbReference>
<organism evidence="1 2">
    <name type="scientific">Oceanobacillus profundus</name>
    <dbReference type="NCBI Taxonomy" id="372463"/>
    <lineage>
        <taxon>Bacteria</taxon>
        <taxon>Bacillati</taxon>
        <taxon>Bacillota</taxon>
        <taxon>Bacilli</taxon>
        <taxon>Bacillales</taxon>
        <taxon>Bacillaceae</taxon>
        <taxon>Oceanobacillus</taxon>
    </lineage>
</organism>
<keyword evidence="2" id="KW-1185">Reference proteome</keyword>